<dbReference type="Gene3D" id="3.30.70.2970">
    <property type="entry name" value="Protein of unknown function (DUF541), domain 2"/>
    <property type="match status" value="1"/>
</dbReference>
<accession>A0A554WDL9</accession>
<gene>
    <name evidence="2" type="ORF">Talka_00353</name>
</gene>
<keyword evidence="1" id="KW-0732">Signal</keyword>
<name>A0A554WDL9_9BURK</name>
<dbReference type="Gene3D" id="3.30.110.170">
    <property type="entry name" value="Protein of unknown function (DUF541), domain 1"/>
    <property type="match status" value="1"/>
</dbReference>
<feature type="chain" id="PRO_5021977211" description="DUF541 domain-containing protein" evidence="1">
    <location>
        <begin position="32"/>
        <end position="250"/>
    </location>
</feature>
<dbReference type="Pfam" id="PF04402">
    <property type="entry name" value="SIMPL"/>
    <property type="match status" value="1"/>
</dbReference>
<dbReference type="PROSITE" id="PS51257">
    <property type="entry name" value="PROKAR_LIPOPROTEIN"/>
    <property type="match status" value="1"/>
</dbReference>
<dbReference type="PANTHER" id="PTHR34387">
    <property type="entry name" value="SLR1258 PROTEIN"/>
    <property type="match status" value="1"/>
</dbReference>
<dbReference type="InterPro" id="IPR007497">
    <property type="entry name" value="SIMPL/DUF541"/>
</dbReference>
<dbReference type="Proteomes" id="UP000315736">
    <property type="component" value="Unassembled WGS sequence"/>
</dbReference>
<evidence type="ECO:0008006" key="4">
    <source>
        <dbReference type="Google" id="ProtNLM"/>
    </source>
</evidence>
<organism evidence="2 3">
    <name type="scientific">Tepidimonas alkaliphilus</name>
    <dbReference type="NCBI Taxonomy" id="2588942"/>
    <lineage>
        <taxon>Bacteria</taxon>
        <taxon>Pseudomonadati</taxon>
        <taxon>Pseudomonadota</taxon>
        <taxon>Betaproteobacteria</taxon>
        <taxon>Burkholderiales</taxon>
        <taxon>Tepidimonas</taxon>
    </lineage>
</organism>
<dbReference type="InterPro" id="IPR052022">
    <property type="entry name" value="26kDa_periplasmic_antigen"/>
</dbReference>
<keyword evidence="3" id="KW-1185">Reference proteome</keyword>
<dbReference type="EMBL" id="VJNB01000001">
    <property type="protein sequence ID" value="TSE21675.1"/>
    <property type="molecule type" value="Genomic_DNA"/>
</dbReference>
<evidence type="ECO:0000256" key="1">
    <source>
        <dbReference type="SAM" id="SignalP"/>
    </source>
</evidence>
<reference evidence="2 3" key="1">
    <citation type="submission" date="2019-07" db="EMBL/GenBank/DDBJ databases">
        <title>Tepidimonas alkaliphilus YIM 72238 draft genome.</title>
        <authorList>
            <person name="Da Costa M.S."/>
            <person name="Froufe H.J.C."/>
            <person name="Egas C."/>
            <person name="Albuquerque L."/>
        </authorList>
    </citation>
    <scope>NUCLEOTIDE SEQUENCE [LARGE SCALE GENOMIC DNA]</scope>
    <source>
        <strain evidence="2 3">YIM 72238</strain>
    </source>
</reference>
<dbReference type="PANTHER" id="PTHR34387:SF1">
    <property type="entry name" value="PERIPLASMIC IMMUNOGENIC PROTEIN"/>
    <property type="match status" value="1"/>
</dbReference>
<dbReference type="RefSeq" id="WP_143889372.1">
    <property type="nucleotide sequence ID" value="NZ_VJNB01000001.1"/>
</dbReference>
<dbReference type="AlphaFoldDB" id="A0A554WDL9"/>
<protein>
    <recommendedName>
        <fullName evidence="4">DUF541 domain-containing protein</fullName>
    </recommendedName>
</protein>
<proteinExistence type="predicted"/>
<comment type="caution">
    <text evidence="2">The sequence shown here is derived from an EMBL/GenBank/DDBJ whole genome shotgun (WGS) entry which is preliminary data.</text>
</comment>
<feature type="signal peptide" evidence="1">
    <location>
        <begin position="1"/>
        <end position="31"/>
    </location>
</feature>
<evidence type="ECO:0000313" key="2">
    <source>
        <dbReference type="EMBL" id="TSE21675.1"/>
    </source>
</evidence>
<dbReference type="OrthoDB" id="7062395at2"/>
<evidence type="ECO:0000313" key="3">
    <source>
        <dbReference type="Proteomes" id="UP000315736"/>
    </source>
</evidence>
<dbReference type="GO" id="GO:0006974">
    <property type="term" value="P:DNA damage response"/>
    <property type="evidence" value="ECO:0007669"/>
    <property type="project" value="TreeGrafter"/>
</dbReference>
<sequence>MMRSQILRALSAARRLMAAVGLAALSCTAAATTPNPVVEPAARVVHLQAQAERRLPHDWAVVTLVAHQQGSEAAAVQAQLRQTVQLALTSLRAHQQPGDFEVSSGSFVVQPRYGREGQIVGWLGSAELRVQGRDLARVAALTQGLPGLAVGAVRLELARETRREAESALRQQAIEAFRQQADEVARAFGARGWVLREAHVSLARPAGAGEPVGLRTLALPASAESGAALPLEPGLEWLQVTVSGSITLQP</sequence>